<dbReference type="OrthoDB" id="5290530at2"/>
<evidence type="ECO:0000313" key="8">
    <source>
        <dbReference type="Proteomes" id="UP000322981"/>
    </source>
</evidence>
<dbReference type="PANTHER" id="PTHR38103">
    <property type="entry name" value="RECOMBINATION-ASSOCIATED PROTEIN RDGC"/>
    <property type="match status" value="1"/>
</dbReference>
<evidence type="ECO:0000256" key="5">
    <source>
        <dbReference type="ARBA" id="ARBA00023172"/>
    </source>
</evidence>
<feature type="region of interest" description="Disordered" evidence="6">
    <location>
        <begin position="300"/>
        <end position="340"/>
    </location>
</feature>
<dbReference type="PANTHER" id="PTHR38103:SF1">
    <property type="entry name" value="RECOMBINATION-ASSOCIATED PROTEIN RDGC"/>
    <property type="match status" value="1"/>
</dbReference>
<feature type="compositionally biased region" description="Low complexity" evidence="6">
    <location>
        <begin position="314"/>
        <end position="333"/>
    </location>
</feature>
<evidence type="ECO:0000256" key="1">
    <source>
        <dbReference type="ARBA" id="ARBA00004453"/>
    </source>
</evidence>
<evidence type="ECO:0000256" key="4">
    <source>
        <dbReference type="ARBA" id="ARBA00022490"/>
    </source>
</evidence>
<dbReference type="GO" id="GO:0043590">
    <property type="term" value="C:bacterial nucleoid"/>
    <property type="evidence" value="ECO:0007669"/>
    <property type="project" value="TreeGrafter"/>
</dbReference>
<dbReference type="Pfam" id="PF04381">
    <property type="entry name" value="RdgC"/>
    <property type="match status" value="1"/>
</dbReference>
<evidence type="ECO:0000256" key="3">
    <source>
        <dbReference type="ARBA" id="ARBA00022296"/>
    </source>
</evidence>
<organism evidence="7 8">
    <name type="scientific">Thiohalocapsa marina</name>
    <dbReference type="NCBI Taxonomy" id="424902"/>
    <lineage>
        <taxon>Bacteria</taxon>
        <taxon>Pseudomonadati</taxon>
        <taxon>Pseudomonadota</taxon>
        <taxon>Gammaproteobacteria</taxon>
        <taxon>Chromatiales</taxon>
        <taxon>Chromatiaceae</taxon>
        <taxon>Thiohalocapsa</taxon>
    </lineage>
</organism>
<evidence type="ECO:0000256" key="6">
    <source>
        <dbReference type="SAM" id="MobiDB-lite"/>
    </source>
</evidence>
<keyword evidence="8" id="KW-1185">Reference proteome</keyword>
<gene>
    <name evidence="7" type="ORF">F2Q65_02735</name>
</gene>
<dbReference type="NCBIfam" id="NF001464">
    <property type="entry name" value="PRK00321.1-5"/>
    <property type="match status" value="1"/>
</dbReference>
<evidence type="ECO:0000256" key="2">
    <source>
        <dbReference type="ARBA" id="ARBA00008657"/>
    </source>
</evidence>
<dbReference type="Proteomes" id="UP000322981">
    <property type="component" value="Unassembled WGS sequence"/>
</dbReference>
<evidence type="ECO:0000313" key="7">
    <source>
        <dbReference type="EMBL" id="KAA6187504.1"/>
    </source>
</evidence>
<protein>
    <recommendedName>
        <fullName evidence="3">Recombination-associated protein RdgC</fullName>
    </recommendedName>
</protein>
<dbReference type="GO" id="GO:0006310">
    <property type="term" value="P:DNA recombination"/>
    <property type="evidence" value="ECO:0007669"/>
    <property type="project" value="UniProtKB-KW"/>
</dbReference>
<name>A0A5M8FUL8_9GAMM</name>
<reference evidence="7 8" key="1">
    <citation type="submission" date="2019-09" db="EMBL/GenBank/DDBJ databases">
        <title>Whole-genome sequence of the purple sulfur bacterium Thiohalocapsa marina DSM 19078.</title>
        <authorList>
            <person name="Kyndt J.A."/>
            <person name="Meyer T.E."/>
        </authorList>
    </citation>
    <scope>NUCLEOTIDE SEQUENCE [LARGE SCALE GENOMIC DNA]</scope>
    <source>
        <strain evidence="7 8">DSM 19078</strain>
    </source>
</reference>
<comment type="subcellular location">
    <subcellularLocation>
        <location evidence="1">Cytoplasm</location>
        <location evidence="1">Nucleoid</location>
    </subcellularLocation>
</comment>
<dbReference type="EMBL" id="VWXX01000002">
    <property type="protein sequence ID" value="KAA6187504.1"/>
    <property type="molecule type" value="Genomic_DNA"/>
</dbReference>
<proteinExistence type="inferred from homology"/>
<comment type="similarity">
    <text evidence="2">Belongs to the RdgC family.</text>
</comment>
<keyword evidence="4" id="KW-0963">Cytoplasm</keyword>
<dbReference type="AlphaFoldDB" id="A0A5M8FUL8"/>
<comment type="caution">
    <text evidence="7">The sequence shown here is derived from an EMBL/GenBank/DDBJ whole genome shotgun (WGS) entry which is preliminary data.</text>
</comment>
<sequence length="340" mass="36427">MFKNAKVFRLSAPFEWDQASLHERLSAQRFRPCGPLEVATIGWAPALGPTAEALAHAVNGCLLVAARRQERLLPGSVVSEAVAERVAEIEQSELREVSRRERTQLREALLTEMLPQAFTRSRLVRAYIDPQGGWAVVDASSDKVAEEVLSLLRKSLDSFPAKPLEASVPVSERLSAWVAGGQAGEGFELEDQCELRDPSDSRSVVRCRGMDLTVPEVKAHLDSGKRVVALGLTWQEHLSLVLDESLGLKRLRFADELVETAVDDAGEDELLRQEAELNIMTGQLRAVLAGIMQAFGVPPAAETGSGAGPQSGLPAGSVPEAPAGSSAAPVSPAQDPTSVS</sequence>
<keyword evidence="5" id="KW-0233">DNA recombination</keyword>
<dbReference type="GO" id="GO:0003690">
    <property type="term" value="F:double-stranded DNA binding"/>
    <property type="evidence" value="ECO:0007669"/>
    <property type="project" value="TreeGrafter"/>
</dbReference>
<dbReference type="GO" id="GO:0000018">
    <property type="term" value="P:regulation of DNA recombination"/>
    <property type="evidence" value="ECO:0007669"/>
    <property type="project" value="TreeGrafter"/>
</dbReference>
<dbReference type="InterPro" id="IPR007476">
    <property type="entry name" value="RdgC"/>
</dbReference>
<accession>A0A5M8FUL8</accession>
<dbReference type="RefSeq" id="WP_150090146.1">
    <property type="nucleotide sequence ID" value="NZ_JBFUOH010000124.1"/>
</dbReference>